<dbReference type="InterPro" id="IPR050979">
    <property type="entry name" value="LD-transpeptidase"/>
</dbReference>
<evidence type="ECO:0000313" key="11">
    <source>
        <dbReference type="Proteomes" id="UP000316096"/>
    </source>
</evidence>
<feature type="active site" description="Proton donor/acceptor" evidence="7">
    <location>
        <position position="305"/>
    </location>
</feature>
<dbReference type="EMBL" id="VFOZ01000001">
    <property type="protein sequence ID" value="TQL96843.1"/>
    <property type="molecule type" value="Genomic_DNA"/>
</dbReference>
<dbReference type="Pfam" id="PF17964">
    <property type="entry name" value="Big_10"/>
    <property type="match status" value="1"/>
</dbReference>
<dbReference type="InterPro" id="IPR005490">
    <property type="entry name" value="LD_TPept_cat_dom"/>
</dbReference>
<sequence>MKIRYPAVAVVFALVAGCSNGQAVSRAGTGAVDATVRISASGQKVRPDQGVTVTASGGTLQAVTGAIGRFSADRTSWKTTWALKPGSAYKVTATAKNAKGKVSTVSSTFRTERAPRTVGIASVTPAAGEKVGVGMPVIVDFTGPVADRANVEKALEVTSGKGDEGAWSWISDRRVVYRTRKYWHPHQKIAFTAHLTGVRAAKDTYGVRDVTRSFTIGASNVTVANARTHYMTVDHDGTVKRFKISTGAGTTADTITTNGIHLTREKRPVVTMTATCKKGSPGCDYYEGERVELAVRITVGGEYVHKSVGEYYYLGRQNASHGCVRTSPAGARYFYDISQRGDIVDVTHTTRRFADEPYADDWKFWTRSWAQWLAGSALHGSSPA</sequence>
<keyword evidence="2" id="KW-0808">Transferase</keyword>
<evidence type="ECO:0000256" key="1">
    <source>
        <dbReference type="ARBA" id="ARBA00004752"/>
    </source>
</evidence>
<evidence type="ECO:0000256" key="4">
    <source>
        <dbReference type="ARBA" id="ARBA00022984"/>
    </source>
</evidence>
<dbReference type="AlphaFoldDB" id="A0A543CIA6"/>
<dbReference type="Gene3D" id="2.60.40.3780">
    <property type="match status" value="1"/>
</dbReference>
<feature type="domain" description="L,D-TPase catalytic" evidence="9">
    <location>
        <begin position="220"/>
        <end position="347"/>
    </location>
</feature>
<dbReference type="InterPro" id="IPR038063">
    <property type="entry name" value="Transpep_catalytic_dom"/>
</dbReference>
<proteinExistence type="predicted"/>
<keyword evidence="3 7" id="KW-0133">Cell shape</keyword>
<evidence type="ECO:0000313" key="10">
    <source>
        <dbReference type="EMBL" id="TQL96843.1"/>
    </source>
</evidence>
<accession>A0A543CIA6</accession>
<comment type="pathway">
    <text evidence="1 7">Cell wall biogenesis; peptidoglycan biosynthesis.</text>
</comment>
<dbReference type="GO" id="GO:0008360">
    <property type="term" value="P:regulation of cell shape"/>
    <property type="evidence" value="ECO:0007669"/>
    <property type="project" value="UniProtKB-UniRule"/>
</dbReference>
<dbReference type="PROSITE" id="PS51257">
    <property type="entry name" value="PROKAR_LIPOPROTEIN"/>
    <property type="match status" value="1"/>
</dbReference>
<dbReference type="Proteomes" id="UP000316096">
    <property type="component" value="Unassembled WGS sequence"/>
</dbReference>
<dbReference type="UniPathway" id="UPA00219"/>
<evidence type="ECO:0000256" key="8">
    <source>
        <dbReference type="SAM" id="SignalP"/>
    </source>
</evidence>
<dbReference type="InterPro" id="IPR041280">
    <property type="entry name" value="Big_10"/>
</dbReference>
<keyword evidence="6 7" id="KW-0961">Cell wall biogenesis/degradation</keyword>
<reference evidence="10 11" key="1">
    <citation type="submission" date="2019-06" db="EMBL/GenBank/DDBJ databases">
        <title>Sequencing the genomes of 1000 actinobacteria strains.</title>
        <authorList>
            <person name="Klenk H.-P."/>
        </authorList>
    </citation>
    <scope>NUCLEOTIDE SEQUENCE [LARGE SCALE GENOMIC DNA]</scope>
    <source>
        <strain evidence="10 11">DSM 102200</strain>
    </source>
</reference>
<feature type="chain" id="PRO_5022084468" evidence="8">
    <location>
        <begin position="24"/>
        <end position="384"/>
    </location>
</feature>
<dbReference type="CDD" id="cd13432">
    <property type="entry name" value="LDT_IgD_like_2"/>
    <property type="match status" value="1"/>
</dbReference>
<feature type="active site" description="Nucleophile" evidence="7">
    <location>
        <position position="323"/>
    </location>
</feature>
<gene>
    <name evidence="10" type="ORF">FB559_2396</name>
</gene>
<dbReference type="PANTHER" id="PTHR30582:SF2">
    <property type="entry name" value="L,D-TRANSPEPTIDASE YCIB-RELATED"/>
    <property type="match status" value="1"/>
</dbReference>
<keyword evidence="5" id="KW-0012">Acyltransferase</keyword>
<keyword evidence="8" id="KW-0732">Signal</keyword>
<name>A0A543CIA6_9ACTN</name>
<evidence type="ECO:0000256" key="2">
    <source>
        <dbReference type="ARBA" id="ARBA00022679"/>
    </source>
</evidence>
<dbReference type="GO" id="GO:0018104">
    <property type="term" value="P:peptidoglycan-protein cross-linking"/>
    <property type="evidence" value="ECO:0007669"/>
    <property type="project" value="TreeGrafter"/>
</dbReference>
<keyword evidence="10" id="KW-0449">Lipoprotein</keyword>
<dbReference type="Gene3D" id="2.60.40.3710">
    <property type="match status" value="1"/>
</dbReference>
<keyword evidence="11" id="KW-1185">Reference proteome</keyword>
<organism evidence="10 11">
    <name type="scientific">Actinoallomurus bryophytorum</name>
    <dbReference type="NCBI Taxonomy" id="1490222"/>
    <lineage>
        <taxon>Bacteria</taxon>
        <taxon>Bacillati</taxon>
        <taxon>Actinomycetota</taxon>
        <taxon>Actinomycetes</taxon>
        <taxon>Streptosporangiales</taxon>
        <taxon>Thermomonosporaceae</taxon>
        <taxon>Actinoallomurus</taxon>
    </lineage>
</organism>
<dbReference type="GO" id="GO:0016746">
    <property type="term" value="F:acyltransferase activity"/>
    <property type="evidence" value="ECO:0007669"/>
    <property type="project" value="UniProtKB-KW"/>
</dbReference>
<evidence type="ECO:0000256" key="3">
    <source>
        <dbReference type="ARBA" id="ARBA00022960"/>
    </source>
</evidence>
<dbReference type="PANTHER" id="PTHR30582">
    <property type="entry name" value="L,D-TRANSPEPTIDASE"/>
    <property type="match status" value="1"/>
</dbReference>
<comment type="caution">
    <text evidence="10">The sequence shown here is derived from an EMBL/GenBank/DDBJ whole genome shotgun (WGS) entry which is preliminary data.</text>
</comment>
<evidence type="ECO:0000259" key="9">
    <source>
        <dbReference type="PROSITE" id="PS52029"/>
    </source>
</evidence>
<dbReference type="SUPFAM" id="SSF141523">
    <property type="entry name" value="L,D-transpeptidase catalytic domain-like"/>
    <property type="match status" value="1"/>
</dbReference>
<dbReference type="Gene3D" id="2.40.440.10">
    <property type="entry name" value="L,D-transpeptidase catalytic domain-like"/>
    <property type="match status" value="1"/>
</dbReference>
<protein>
    <submittedName>
        <fullName evidence="10">Lipoprotein-anchoring transpeptidase ErfK/SrfK</fullName>
    </submittedName>
</protein>
<dbReference type="Pfam" id="PF03734">
    <property type="entry name" value="YkuD"/>
    <property type="match status" value="1"/>
</dbReference>
<feature type="signal peptide" evidence="8">
    <location>
        <begin position="1"/>
        <end position="23"/>
    </location>
</feature>
<dbReference type="OrthoDB" id="5242354at2"/>
<dbReference type="CDD" id="cd16913">
    <property type="entry name" value="YkuD_like"/>
    <property type="match status" value="1"/>
</dbReference>
<evidence type="ECO:0000256" key="6">
    <source>
        <dbReference type="ARBA" id="ARBA00023316"/>
    </source>
</evidence>
<dbReference type="GO" id="GO:0071972">
    <property type="term" value="F:peptidoglycan L,D-transpeptidase activity"/>
    <property type="evidence" value="ECO:0007669"/>
    <property type="project" value="TreeGrafter"/>
</dbReference>
<dbReference type="RefSeq" id="WP_141955651.1">
    <property type="nucleotide sequence ID" value="NZ_VFOZ01000001.1"/>
</dbReference>
<evidence type="ECO:0000256" key="5">
    <source>
        <dbReference type="ARBA" id="ARBA00023315"/>
    </source>
</evidence>
<dbReference type="PROSITE" id="PS52029">
    <property type="entry name" value="LD_TPASE"/>
    <property type="match status" value="1"/>
</dbReference>
<dbReference type="GO" id="GO:0005576">
    <property type="term" value="C:extracellular region"/>
    <property type="evidence" value="ECO:0007669"/>
    <property type="project" value="TreeGrafter"/>
</dbReference>
<evidence type="ECO:0000256" key="7">
    <source>
        <dbReference type="PROSITE-ProRule" id="PRU01373"/>
    </source>
</evidence>
<dbReference type="GO" id="GO:0071555">
    <property type="term" value="P:cell wall organization"/>
    <property type="evidence" value="ECO:0007669"/>
    <property type="project" value="UniProtKB-UniRule"/>
</dbReference>
<keyword evidence="4 7" id="KW-0573">Peptidoglycan synthesis</keyword>